<comment type="subcellular location">
    <subcellularLocation>
        <location evidence="6 7">Cytoplasm</location>
    </subcellularLocation>
</comment>
<dbReference type="RefSeq" id="WP_114984786.1">
    <property type="nucleotide sequence ID" value="NZ_CP027806.1"/>
</dbReference>
<evidence type="ECO:0000256" key="4">
    <source>
        <dbReference type="ARBA" id="ARBA00023102"/>
    </source>
</evidence>
<comment type="catalytic activity">
    <reaction evidence="6 7">
        <text>D-erythro-1-(imidazol-4-yl)glycerol 3-phosphate = 3-(imidazol-4-yl)-2-oxopropyl phosphate + H2O</text>
        <dbReference type="Rhea" id="RHEA:11040"/>
        <dbReference type="ChEBI" id="CHEBI:15377"/>
        <dbReference type="ChEBI" id="CHEBI:57766"/>
        <dbReference type="ChEBI" id="CHEBI:58278"/>
        <dbReference type="EC" id="4.2.1.19"/>
    </reaction>
</comment>
<reference evidence="8 9" key="1">
    <citation type="submission" date="2018-03" db="EMBL/GenBank/DDBJ databases">
        <title>Phenotypic and genomic properties of Cyclonatronum proteinivorum gen. nov., sp. nov., a haloalkaliphilic bacteroidete from soda lakes possessing Na+-translocating rhodopsin.</title>
        <authorList>
            <person name="Toshchakov S.V."/>
            <person name="Korzhenkov A."/>
            <person name="Samarov N.I."/>
            <person name="Kublanov I.V."/>
            <person name="Muntyan M.S."/>
            <person name="Sorokin D.Y."/>
        </authorList>
    </citation>
    <scope>NUCLEOTIDE SEQUENCE [LARGE SCALE GENOMIC DNA]</scope>
    <source>
        <strain evidence="8 9">Omega</strain>
    </source>
</reference>
<dbReference type="EC" id="4.2.1.19" evidence="6 7"/>
<dbReference type="UniPathway" id="UPA00031">
    <property type="reaction ID" value="UER00011"/>
</dbReference>
<dbReference type="OrthoDB" id="9790411at2"/>
<evidence type="ECO:0000256" key="2">
    <source>
        <dbReference type="ARBA" id="ARBA00016664"/>
    </source>
</evidence>
<evidence type="ECO:0000256" key="5">
    <source>
        <dbReference type="ARBA" id="ARBA00023239"/>
    </source>
</evidence>
<comment type="similarity">
    <text evidence="6 7">Belongs to the imidazoleglycerol-phosphate dehydratase family.</text>
</comment>
<dbReference type="KEGG" id="cprv:CYPRO_2370"/>
<dbReference type="PANTHER" id="PTHR23133:SF2">
    <property type="entry name" value="IMIDAZOLEGLYCEROL-PHOSPHATE DEHYDRATASE"/>
    <property type="match status" value="1"/>
</dbReference>
<evidence type="ECO:0000313" key="9">
    <source>
        <dbReference type="Proteomes" id="UP000254808"/>
    </source>
</evidence>
<dbReference type="AlphaFoldDB" id="A0A345UMB0"/>
<organism evidence="8 9">
    <name type="scientific">Cyclonatronum proteinivorum</name>
    <dbReference type="NCBI Taxonomy" id="1457365"/>
    <lineage>
        <taxon>Bacteria</taxon>
        <taxon>Pseudomonadati</taxon>
        <taxon>Balneolota</taxon>
        <taxon>Balneolia</taxon>
        <taxon>Balneolales</taxon>
        <taxon>Cyclonatronaceae</taxon>
        <taxon>Cyclonatronum</taxon>
    </lineage>
</organism>
<dbReference type="InterPro" id="IPR000807">
    <property type="entry name" value="ImidazoleglycerolP_deHydtase"/>
</dbReference>
<dbReference type="GO" id="GO:0005737">
    <property type="term" value="C:cytoplasm"/>
    <property type="evidence" value="ECO:0007669"/>
    <property type="project" value="UniProtKB-SubCell"/>
</dbReference>
<protein>
    <recommendedName>
        <fullName evidence="2 6">Imidazoleglycerol-phosphate dehydratase</fullName>
        <shortName evidence="6">IGPD</shortName>
        <ecNumber evidence="6 7">4.2.1.19</ecNumber>
    </recommendedName>
</protein>
<comment type="pathway">
    <text evidence="1 6 7">Amino-acid biosynthesis; L-histidine biosynthesis; L-histidine from 5-phospho-alpha-D-ribose 1-diphosphate: step 6/9.</text>
</comment>
<accession>A0A345UMB0</accession>
<dbReference type="InterPro" id="IPR020565">
    <property type="entry name" value="ImidazoleglycerP_deHydtase_CS"/>
</dbReference>
<name>A0A345UMB0_9BACT</name>
<evidence type="ECO:0000256" key="3">
    <source>
        <dbReference type="ARBA" id="ARBA00022605"/>
    </source>
</evidence>
<dbReference type="InterPro" id="IPR038494">
    <property type="entry name" value="IGPD_sf"/>
</dbReference>
<keyword evidence="6" id="KW-0963">Cytoplasm</keyword>
<dbReference type="InterPro" id="IPR020568">
    <property type="entry name" value="Ribosomal_Su5_D2-typ_SF"/>
</dbReference>
<dbReference type="Proteomes" id="UP000254808">
    <property type="component" value="Chromosome"/>
</dbReference>
<keyword evidence="9" id="KW-1185">Reference proteome</keyword>
<gene>
    <name evidence="6" type="primary">hisB</name>
    <name evidence="8" type="ORF">CYPRO_2370</name>
</gene>
<keyword evidence="4 6" id="KW-0368">Histidine biosynthesis</keyword>
<dbReference type="FunFam" id="3.30.230.40:FF:000003">
    <property type="entry name" value="Imidazoleglycerol-phosphate dehydratase HisB"/>
    <property type="match status" value="1"/>
</dbReference>
<dbReference type="HAMAP" id="MF_00076">
    <property type="entry name" value="HisB"/>
    <property type="match status" value="1"/>
</dbReference>
<dbReference type="SUPFAM" id="SSF54211">
    <property type="entry name" value="Ribosomal protein S5 domain 2-like"/>
    <property type="match status" value="2"/>
</dbReference>
<dbReference type="GO" id="GO:0004424">
    <property type="term" value="F:imidazoleglycerol-phosphate dehydratase activity"/>
    <property type="evidence" value="ECO:0007669"/>
    <property type="project" value="UniProtKB-UniRule"/>
</dbReference>
<keyword evidence="5 6" id="KW-0456">Lyase</keyword>
<dbReference type="NCBIfam" id="NF002114">
    <property type="entry name" value="PRK00951.2-4"/>
    <property type="match status" value="1"/>
</dbReference>
<keyword evidence="3 6" id="KW-0028">Amino-acid biosynthesis</keyword>
<evidence type="ECO:0000313" key="8">
    <source>
        <dbReference type="EMBL" id="AXJ01612.1"/>
    </source>
</evidence>
<evidence type="ECO:0000256" key="7">
    <source>
        <dbReference type="RuleBase" id="RU000599"/>
    </source>
</evidence>
<dbReference type="PROSITE" id="PS00954">
    <property type="entry name" value="IGP_DEHYDRATASE_1"/>
    <property type="match status" value="1"/>
</dbReference>
<dbReference type="Pfam" id="PF00475">
    <property type="entry name" value="IGPD"/>
    <property type="match status" value="1"/>
</dbReference>
<dbReference type="CDD" id="cd07914">
    <property type="entry name" value="IGPD"/>
    <property type="match status" value="1"/>
</dbReference>
<proteinExistence type="inferred from homology"/>
<dbReference type="NCBIfam" id="NF002111">
    <property type="entry name" value="PRK00951.2-1"/>
    <property type="match status" value="1"/>
</dbReference>
<evidence type="ECO:0000256" key="1">
    <source>
        <dbReference type="ARBA" id="ARBA00005047"/>
    </source>
</evidence>
<dbReference type="PANTHER" id="PTHR23133">
    <property type="entry name" value="IMIDAZOLEGLYCEROL-PHOSPHATE DEHYDRATASE HIS7"/>
    <property type="match status" value="1"/>
</dbReference>
<dbReference type="FunFam" id="3.30.230.40:FF:000001">
    <property type="entry name" value="Imidazoleglycerol-phosphate dehydratase HisB"/>
    <property type="match status" value="1"/>
</dbReference>
<sequence>MSRFFISAEALSDGSELRPFAFRALIRLHEAGAALLLDAQTPQLLIERLRREDLSFELTEAENPALSGTRRILAAESGLLQQQQDGASPGTAPDWQALLHQLLFPPRIGRIRRTTRETDIEAEINLDGSGKHDIKTGLGFFDHMLEQIARHGDVDLRLHCKGDLHIDEHHTIEDCALALGDAISAALGDKRGITRYASVLPMDETRAMTALDLSGRPYLVFDVHFSREKVGDVPTEMVKHFFYSLAMNTKSTLHFEVTGENDHHKIEAMFKGFAIVLKQSVKRTGSLEIPSSKGIL</sequence>
<dbReference type="EMBL" id="CP027806">
    <property type="protein sequence ID" value="AXJ01612.1"/>
    <property type="molecule type" value="Genomic_DNA"/>
</dbReference>
<dbReference type="GO" id="GO:0000105">
    <property type="term" value="P:L-histidine biosynthetic process"/>
    <property type="evidence" value="ECO:0007669"/>
    <property type="project" value="UniProtKB-UniRule"/>
</dbReference>
<dbReference type="Gene3D" id="3.30.230.40">
    <property type="entry name" value="Imidazole glycerol phosphate dehydratase, domain 1"/>
    <property type="match status" value="2"/>
</dbReference>
<dbReference type="PROSITE" id="PS00955">
    <property type="entry name" value="IGP_DEHYDRATASE_2"/>
    <property type="match status" value="1"/>
</dbReference>
<evidence type="ECO:0000256" key="6">
    <source>
        <dbReference type="HAMAP-Rule" id="MF_00076"/>
    </source>
</evidence>